<organism evidence="2">
    <name type="scientific">Octopus bimaculoides</name>
    <name type="common">California two-spotted octopus</name>
    <dbReference type="NCBI Taxonomy" id="37653"/>
    <lineage>
        <taxon>Eukaryota</taxon>
        <taxon>Metazoa</taxon>
        <taxon>Spiralia</taxon>
        <taxon>Lophotrochozoa</taxon>
        <taxon>Mollusca</taxon>
        <taxon>Cephalopoda</taxon>
        <taxon>Coleoidea</taxon>
        <taxon>Octopodiformes</taxon>
        <taxon>Octopoda</taxon>
        <taxon>Incirrata</taxon>
        <taxon>Octopodidae</taxon>
        <taxon>Octopus</taxon>
    </lineage>
</organism>
<dbReference type="InterPro" id="IPR024445">
    <property type="entry name" value="Tnp_ISXO2-like"/>
</dbReference>
<gene>
    <name evidence="2" type="ORF">OCBIM_22022816mg</name>
</gene>
<reference evidence="2" key="1">
    <citation type="submission" date="2015-07" db="EMBL/GenBank/DDBJ databases">
        <title>MeaNS - Measles Nucleotide Surveillance Program.</title>
        <authorList>
            <person name="Tran T."/>
            <person name="Druce J."/>
        </authorList>
    </citation>
    <scope>NUCLEOTIDE SEQUENCE</scope>
    <source>
        <strain evidence="2">UCB-OBI-ISO-001</strain>
        <tissue evidence="2">Gonad</tissue>
    </source>
</reference>
<dbReference type="OrthoDB" id="6664951at2759"/>
<dbReference type="AlphaFoldDB" id="A0A0L8FFR9"/>
<dbReference type="SMART" id="SM01126">
    <property type="entry name" value="DDE_Tnp_IS1595"/>
    <property type="match status" value="1"/>
</dbReference>
<dbReference type="PANTHER" id="PTHR47163">
    <property type="entry name" value="DDE_TNP_IS1595 DOMAIN-CONTAINING PROTEIN"/>
    <property type="match status" value="1"/>
</dbReference>
<feature type="domain" description="ISXO2-like transposase" evidence="1">
    <location>
        <begin position="15"/>
        <end position="161"/>
    </location>
</feature>
<protein>
    <recommendedName>
        <fullName evidence="1">ISXO2-like transposase domain-containing protein</fullName>
    </recommendedName>
</protein>
<evidence type="ECO:0000313" key="2">
    <source>
        <dbReference type="EMBL" id="KOF62563.1"/>
    </source>
</evidence>
<evidence type="ECO:0000259" key="1">
    <source>
        <dbReference type="SMART" id="SM01126"/>
    </source>
</evidence>
<proteinExistence type="predicted"/>
<dbReference type="InterPro" id="IPR053164">
    <property type="entry name" value="IS1016-like_transposase"/>
</dbReference>
<dbReference type="PANTHER" id="PTHR47163:SF2">
    <property type="entry name" value="SI:DKEY-17M8.2"/>
    <property type="match status" value="1"/>
</dbReference>
<dbReference type="Pfam" id="PF12762">
    <property type="entry name" value="DDE_Tnp_IS1595"/>
    <property type="match status" value="1"/>
</dbReference>
<accession>A0A0L8FFR9</accession>
<sequence length="179" mass="21017">MRDIASHHLVCNPYQVGGVGHIAEIDESLMCKRKHNRGRTPQERWSFGRWDTEDKIGFLVFVNDCSSETLLPLIRKYIKPGTTIHSDCWSGYNGIAEIDVELRYSHFKVNHRENFVDPVTNVHTNSVECYWRNAKSRFKSMMGVHTNMIESYLDEFLWREKYGKTGDECFWNVLKHLSE</sequence>
<dbReference type="EMBL" id="KQ433029">
    <property type="protein sequence ID" value="KOF62563.1"/>
    <property type="molecule type" value="Genomic_DNA"/>
</dbReference>
<dbReference type="STRING" id="37653.A0A0L8FFR9"/>
<name>A0A0L8FFR9_OCTBM</name>
<dbReference type="NCBIfam" id="NF033547">
    <property type="entry name" value="transpos_IS1595"/>
    <property type="match status" value="1"/>
</dbReference>